<evidence type="ECO:0000259" key="4">
    <source>
        <dbReference type="PROSITE" id="PS51207"/>
    </source>
</evidence>
<dbReference type="GO" id="GO:0045022">
    <property type="term" value="P:early endosome to late endosome transport"/>
    <property type="evidence" value="ECO:0007669"/>
    <property type="project" value="TreeGrafter"/>
</dbReference>
<feature type="region of interest" description="Disordered" evidence="3">
    <location>
        <begin position="565"/>
        <end position="765"/>
    </location>
</feature>
<dbReference type="InterPro" id="IPR051837">
    <property type="entry name" value="SortingNexin/PXDomain-PKLike"/>
</dbReference>
<sequence length="899" mass="95096">MTTASTAAAAAAAAAAASAPSAPSASPAVTVTPQSQGGPAPTRLSTPRPKSPKASLEPSSSTNNLKASTRSSRTKRGSPSPQSNNHRTDPLSDKATVYLIRRILCPQHQDKGKTTPISIEDVLPPLTSRNDVDLQLYALIAIILREYVQNWYTKITPDDTFVAEIVQLIAHVTRALEQRLRNVDLESLLLDELPDLLDRHVTAYRAAHNPITQSPLQTDAREIYHALCPLPALSPVPRSGCPESIAEQAENEAAYRQLLVHAVLAVLLPTEDLQNNCLVALVGQILSELIIGNILANKLSEPWFIWECLSIASNVITRRRSVENEPLLRRKSKVSVQARRSSSIQSIQALFWTFIQWIFLAISLVRMAITILVTSHSLPPRLSRSTTAYEKLAAHHTTQLDLEKHAGSSDVEPERFKTPVLAFRCWSAISNLIEMDGRVPWLSGTVSMLQWIMMRSPGRLGGVDGSIDRLLSYAVHKYILDPSGLPPLLRSVRGALFPNNLPGTSSLTAPSSEDELLALRRKCAKDLWALISPGFMVKLVGSVYFSGRSGFGGNLSCSKARATGLEARPTATVSTGTNTNAPMVVSEEDAKRGAVAGAGAGASRSTTSRGASNAGPATVQPATPQNSSQKKLQRGQTQMEQVRSGSGPKKSSLDQGQQAVAVPGSAAASTTGSGPVPTHQQGSVGSSGSLSSLSSFAPAPGFGGPGLGPGWSSRRGSATPSVTATATAAGIATTGSGSSSSSSTGNSRSSSKLSLTGGGSGSTNDATIRAAASATKTKLAKRVDDQHAYVAHAHRQQVQQELDAADANVDAGAGDDLAASASAAAAAAAGGQAHVDESEEPDEDEETILTEIEEGILDVFSDAYLNKHLIYSMLELMLVRLMPEFAEKRVSELWEERLA</sequence>
<keyword evidence="6" id="KW-1185">Reference proteome</keyword>
<reference evidence="5" key="1">
    <citation type="journal article" date="2023" name="Mol. Phylogenet. Evol.">
        <title>Genome-scale phylogeny and comparative genomics of the fungal order Sordariales.</title>
        <authorList>
            <person name="Hensen N."/>
            <person name="Bonometti L."/>
            <person name="Westerberg I."/>
            <person name="Brannstrom I.O."/>
            <person name="Guillou S."/>
            <person name="Cros-Aarteil S."/>
            <person name="Calhoun S."/>
            <person name="Haridas S."/>
            <person name="Kuo A."/>
            <person name="Mondo S."/>
            <person name="Pangilinan J."/>
            <person name="Riley R."/>
            <person name="LaButti K."/>
            <person name="Andreopoulos B."/>
            <person name="Lipzen A."/>
            <person name="Chen C."/>
            <person name="Yan M."/>
            <person name="Daum C."/>
            <person name="Ng V."/>
            <person name="Clum A."/>
            <person name="Steindorff A."/>
            <person name="Ohm R.A."/>
            <person name="Martin F."/>
            <person name="Silar P."/>
            <person name="Natvig D.O."/>
            <person name="Lalanne C."/>
            <person name="Gautier V."/>
            <person name="Ament-Velasquez S.L."/>
            <person name="Kruys A."/>
            <person name="Hutchinson M.I."/>
            <person name="Powell A.J."/>
            <person name="Barry K."/>
            <person name="Miller A.N."/>
            <person name="Grigoriev I.V."/>
            <person name="Debuchy R."/>
            <person name="Gladieux P."/>
            <person name="Hiltunen Thoren M."/>
            <person name="Johannesson H."/>
        </authorList>
    </citation>
    <scope>NUCLEOTIDE SEQUENCE</scope>
    <source>
        <strain evidence="5">CBS 626.80</strain>
    </source>
</reference>
<name>A0AAN6SGF0_9PEZI</name>
<evidence type="ECO:0000256" key="3">
    <source>
        <dbReference type="SAM" id="MobiDB-lite"/>
    </source>
</evidence>
<dbReference type="AlphaFoldDB" id="A0AAN6SGF0"/>
<dbReference type="GO" id="GO:0005769">
    <property type="term" value="C:early endosome"/>
    <property type="evidence" value="ECO:0007669"/>
    <property type="project" value="TreeGrafter"/>
</dbReference>
<keyword evidence="2" id="KW-0963">Cytoplasm</keyword>
<dbReference type="EMBL" id="MU859118">
    <property type="protein sequence ID" value="KAK3952715.1"/>
    <property type="molecule type" value="Genomic_DNA"/>
</dbReference>
<feature type="compositionally biased region" description="Polar residues" evidence="3">
    <location>
        <begin position="57"/>
        <end position="85"/>
    </location>
</feature>
<dbReference type="PROSITE" id="PS51207">
    <property type="entry name" value="PXA"/>
    <property type="match status" value="1"/>
</dbReference>
<dbReference type="PANTHER" id="PTHR22999">
    <property type="entry name" value="PX SERINE/THREONINE KINASE PXK"/>
    <property type="match status" value="1"/>
</dbReference>
<gene>
    <name evidence="5" type="ORF">QBC32DRAFT_340616</name>
</gene>
<proteinExistence type="predicted"/>
<evidence type="ECO:0000256" key="1">
    <source>
        <dbReference type="ARBA" id="ARBA00004496"/>
    </source>
</evidence>
<dbReference type="GO" id="GO:0005770">
    <property type="term" value="C:late endosome"/>
    <property type="evidence" value="ECO:0007669"/>
    <property type="project" value="TreeGrafter"/>
</dbReference>
<comment type="subcellular location">
    <subcellularLocation>
        <location evidence="1">Cytoplasm</location>
    </subcellularLocation>
</comment>
<dbReference type="SMART" id="SM00313">
    <property type="entry name" value="PXA"/>
    <property type="match status" value="1"/>
</dbReference>
<dbReference type="Proteomes" id="UP001303222">
    <property type="component" value="Unassembled WGS sequence"/>
</dbReference>
<organism evidence="5 6">
    <name type="scientific">Pseudoneurospora amorphoporcata</name>
    <dbReference type="NCBI Taxonomy" id="241081"/>
    <lineage>
        <taxon>Eukaryota</taxon>
        <taxon>Fungi</taxon>
        <taxon>Dikarya</taxon>
        <taxon>Ascomycota</taxon>
        <taxon>Pezizomycotina</taxon>
        <taxon>Sordariomycetes</taxon>
        <taxon>Sordariomycetidae</taxon>
        <taxon>Sordariales</taxon>
        <taxon>Sordariaceae</taxon>
        <taxon>Pseudoneurospora</taxon>
    </lineage>
</organism>
<feature type="compositionally biased region" description="Polar residues" evidence="3">
    <location>
        <begin position="620"/>
        <end position="644"/>
    </location>
</feature>
<feature type="compositionally biased region" description="Low complexity" evidence="3">
    <location>
        <begin position="1"/>
        <end position="33"/>
    </location>
</feature>
<evidence type="ECO:0000256" key="2">
    <source>
        <dbReference type="ARBA" id="ARBA00022490"/>
    </source>
</evidence>
<dbReference type="Pfam" id="PF02194">
    <property type="entry name" value="PXA"/>
    <property type="match status" value="1"/>
</dbReference>
<feature type="compositionally biased region" description="Low complexity" evidence="3">
    <location>
        <begin position="593"/>
        <end position="612"/>
    </location>
</feature>
<feature type="compositionally biased region" description="Low complexity" evidence="3">
    <location>
        <begin position="682"/>
        <end position="700"/>
    </location>
</feature>
<feature type="region of interest" description="Disordered" evidence="3">
    <location>
        <begin position="1"/>
        <end position="91"/>
    </location>
</feature>
<comment type="caution">
    <text evidence="5">The sequence shown here is derived from an EMBL/GenBank/DDBJ whole genome shotgun (WGS) entry which is preliminary data.</text>
</comment>
<dbReference type="GO" id="GO:0035091">
    <property type="term" value="F:phosphatidylinositol binding"/>
    <property type="evidence" value="ECO:0007669"/>
    <property type="project" value="TreeGrafter"/>
</dbReference>
<feature type="domain" description="PXA" evidence="4">
    <location>
        <begin position="129"/>
        <end position="316"/>
    </location>
</feature>
<evidence type="ECO:0000313" key="6">
    <source>
        <dbReference type="Proteomes" id="UP001303222"/>
    </source>
</evidence>
<evidence type="ECO:0000313" key="5">
    <source>
        <dbReference type="EMBL" id="KAK3952715.1"/>
    </source>
</evidence>
<feature type="compositionally biased region" description="Polar residues" evidence="3">
    <location>
        <begin position="667"/>
        <end position="681"/>
    </location>
</feature>
<feature type="compositionally biased region" description="Polar residues" evidence="3">
    <location>
        <begin position="571"/>
        <end position="581"/>
    </location>
</feature>
<protein>
    <submittedName>
        <fullName evidence="5">PXA domain-containing protein</fullName>
    </submittedName>
</protein>
<dbReference type="PANTHER" id="PTHR22999:SF23">
    <property type="entry name" value="SORTING NEXIN-16"/>
    <property type="match status" value="1"/>
</dbReference>
<dbReference type="InterPro" id="IPR003114">
    <property type="entry name" value="Phox_assoc"/>
</dbReference>
<feature type="compositionally biased region" description="Low complexity" evidence="3">
    <location>
        <begin position="710"/>
        <end position="755"/>
    </location>
</feature>
<accession>A0AAN6SGF0</accession>
<reference evidence="5" key="2">
    <citation type="submission" date="2023-06" db="EMBL/GenBank/DDBJ databases">
        <authorList>
            <consortium name="Lawrence Berkeley National Laboratory"/>
            <person name="Mondo S.J."/>
            <person name="Hensen N."/>
            <person name="Bonometti L."/>
            <person name="Westerberg I."/>
            <person name="Brannstrom I.O."/>
            <person name="Guillou S."/>
            <person name="Cros-Aarteil S."/>
            <person name="Calhoun S."/>
            <person name="Haridas S."/>
            <person name="Kuo A."/>
            <person name="Pangilinan J."/>
            <person name="Riley R."/>
            <person name="Labutti K."/>
            <person name="Andreopoulos B."/>
            <person name="Lipzen A."/>
            <person name="Chen C."/>
            <person name="Yanf M."/>
            <person name="Daum C."/>
            <person name="Ng V."/>
            <person name="Clum A."/>
            <person name="Steindorff A."/>
            <person name="Ohm R."/>
            <person name="Martin F."/>
            <person name="Silar P."/>
            <person name="Natvig D."/>
            <person name="Lalanne C."/>
            <person name="Gautier V."/>
            <person name="Ament-Velasquez S.L."/>
            <person name="Kruys A."/>
            <person name="Hutchinson M.I."/>
            <person name="Powell A.J."/>
            <person name="Barry K."/>
            <person name="Miller A.N."/>
            <person name="Grigoriev I.V."/>
            <person name="Debuchy R."/>
            <person name="Gladieux P."/>
            <person name="Thoren M.H."/>
            <person name="Johannesson H."/>
        </authorList>
    </citation>
    <scope>NUCLEOTIDE SEQUENCE</scope>
    <source>
        <strain evidence="5">CBS 626.80</strain>
    </source>
</reference>